<dbReference type="EMBL" id="CP048620">
    <property type="protein sequence ID" value="QPJ64832.1"/>
    <property type="molecule type" value="Genomic_DNA"/>
</dbReference>
<dbReference type="GO" id="GO:0003676">
    <property type="term" value="F:nucleic acid binding"/>
    <property type="evidence" value="ECO:0007669"/>
    <property type="project" value="InterPro"/>
</dbReference>
<evidence type="ECO:0000256" key="1">
    <source>
        <dbReference type="ARBA" id="ARBA00022723"/>
    </source>
</evidence>
<dbReference type="Pfam" id="PF08797">
    <property type="entry name" value="HIRAN"/>
    <property type="match status" value="1"/>
</dbReference>
<keyword evidence="1" id="KW-0479">Metal-binding</keyword>
<name>A0A7T0C1I4_9BACT</name>
<dbReference type="AlphaFoldDB" id="A0A7T0C1I4"/>
<evidence type="ECO:0000313" key="4">
    <source>
        <dbReference type="EMBL" id="QPJ64832.1"/>
    </source>
</evidence>
<gene>
    <name evidence="4" type="ORF">G3M78_05295</name>
</gene>
<evidence type="ECO:0000313" key="5">
    <source>
        <dbReference type="Proteomes" id="UP000594464"/>
    </source>
</evidence>
<dbReference type="KEGG" id="nva:G3M78_05295"/>
<dbReference type="Gene3D" id="3.30.70.2330">
    <property type="match status" value="1"/>
</dbReference>
<sequence>MENSCRLLGTLDSKIVGVRYYRGGLDEGERVQFKRDPLNVHDANAIEVLNFCDEMVGHVPREHAAFLAPLLDRVRIVLSGLVEAADSDWFIPLQITVSLTHKGEAILLPPNANDSACAAHRRALELFREWGGVSERRRFEILAECEALSGKGPETDLLICLMGGEPGNDAAALSEEFGEFSGADAELLAELTRAEPGPDEETPDEREEQIGAFALKIDRAEREVRLAEKLEFIMKYGDFEHRLILRGTIDELVDEILSKNI</sequence>
<organism evidence="4 5">
    <name type="scientific">Candidatus Nitrohelix vancouverensis</name>
    <dbReference type="NCBI Taxonomy" id="2705534"/>
    <lineage>
        <taxon>Bacteria</taxon>
        <taxon>Pseudomonadati</taxon>
        <taxon>Nitrospinota/Tectimicrobiota group</taxon>
        <taxon>Nitrospinota</taxon>
        <taxon>Nitrospinia</taxon>
        <taxon>Nitrospinales</taxon>
        <taxon>Nitrospinaceae</taxon>
        <taxon>Candidatus Nitrohelix</taxon>
    </lineage>
</organism>
<reference evidence="5" key="1">
    <citation type="submission" date="2020-02" db="EMBL/GenBank/DDBJ databases">
        <title>Genomic and physiological characterization of two novel Nitrospinaceae genera.</title>
        <authorList>
            <person name="Mueller A.J."/>
            <person name="Jung M.-Y."/>
            <person name="Strachan C.R."/>
            <person name="Herbold C.W."/>
            <person name="Kirkegaard R.H."/>
            <person name="Daims H."/>
        </authorList>
    </citation>
    <scope>NUCLEOTIDE SEQUENCE [LARGE SCALE GENOMIC DNA]</scope>
</reference>
<dbReference type="SMART" id="SM00910">
    <property type="entry name" value="HIRAN"/>
    <property type="match status" value="1"/>
</dbReference>
<dbReference type="GO" id="GO:0016818">
    <property type="term" value="F:hydrolase activity, acting on acid anhydrides, in phosphorus-containing anhydrides"/>
    <property type="evidence" value="ECO:0007669"/>
    <property type="project" value="InterPro"/>
</dbReference>
<accession>A0A7T0C1I4</accession>
<dbReference type="Proteomes" id="UP000594464">
    <property type="component" value="Chromosome"/>
</dbReference>
<evidence type="ECO:0000259" key="3">
    <source>
        <dbReference type="SMART" id="SM00910"/>
    </source>
</evidence>
<dbReference type="InterPro" id="IPR014905">
    <property type="entry name" value="HIRAN"/>
</dbReference>
<protein>
    <recommendedName>
        <fullName evidence="3">HIRAN domain-containing protein</fullName>
    </recommendedName>
</protein>
<feature type="domain" description="HIRAN" evidence="3">
    <location>
        <begin position="8"/>
        <end position="101"/>
    </location>
</feature>
<evidence type="ECO:0000256" key="2">
    <source>
        <dbReference type="ARBA" id="ARBA00022801"/>
    </source>
</evidence>
<keyword evidence="2" id="KW-0378">Hydrolase</keyword>
<dbReference type="GO" id="GO:0008270">
    <property type="term" value="F:zinc ion binding"/>
    <property type="evidence" value="ECO:0007669"/>
    <property type="project" value="InterPro"/>
</dbReference>
<proteinExistence type="predicted"/>